<reference evidence="5" key="4">
    <citation type="submission" date="2024-02" db="EMBL/GenBank/DDBJ databases">
        <title>Comparative genomics of Cryptococcus and Kwoniella reveals pathogenesis evolution and contrasting modes of karyotype evolution via chromosome fusion or intercentromeric recombination.</title>
        <authorList>
            <person name="Coelho M.A."/>
            <person name="David-Palma M."/>
            <person name="Shea T."/>
            <person name="Bowers K."/>
            <person name="McGinley-Smith S."/>
            <person name="Mohammad A.W."/>
            <person name="Gnirke A."/>
            <person name="Yurkov A.M."/>
            <person name="Nowrousian M."/>
            <person name="Sun S."/>
            <person name="Cuomo C.A."/>
            <person name="Heitman J."/>
        </authorList>
    </citation>
    <scope>NUCLEOTIDE SEQUENCE</scope>
    <source>
        <strain evidence="5">CBS 10118</strain>
    </source>
</reference>
<evidence type="ECO:0000256" key="1">
    <source>
        <dbReference type="ARBA" id="ARBA00006484"/>
    </source>
</evidence>
<dbReference type="SUPFAM" id="SSF51735">
    <property type="entry name" value="NAD(P)-binding Rossmann-fold domains"/>
    <property type="match status" value="1"/>
</dbReference>
<dbReference type="RefSeq" id="XP_019047268.1">
    <property type="nucleotide sequence ID" value="XM_019190520.1"/>
</dbReference>
<reference evidence="4" key="3">
    <citation type="submission" date="2014-01" db="EMBL/GenBank/DDBJ databases">
        <title>Evolution of pathogenesis and genome organization in the Tremellales.</title>
        <authorList>
            <person name="Cuomo C."/>
            <person name="Litvintseva A."/>
            <person name="Heitman J."/>
            <person name="Chen Y."/>
            <person name="Sun S."/>
            <person name="Springer D."/>
            <person name="Dromer F."/>
            <person name="Young S."/>
            <person name="Zeng Q."/>
            <person name="Chapman S."/>
            <person name="Gujja S."/>
            <person name="Saif S."/>
            <person name="Birren B."/>
        </authorList>
    </citation>
    <scope>NUCLEOTIDE SEQUENCE</scope>
    <source>
        <strain evidence="4">CBS 10118</strain>
    </source>
</reference>
<dbReference type="InterPro" id="IPR036291">
    <property type="entry name" value="NAD(P)-bd_dom_sf"/>
</dbReference>
<evidence type="ECO:0000256" key="3">
    <source>
        <dbReference type="ARBA" id="ARBA00023002"/>
    </source>
</evidence>
<evidence type="ECO:0000256" key="2">
    <source>
        <dbReference type="ARBA" id="ARBA00022857"/>
    </source>
</evidence>
<evidence type="ECO:0000313" key="6">
    <source>
        <dbReference type="Proteomes" id="UP000092730"/>
    </source>
</evidence>
<name>A0A1B9G5C0_9TREE</name>
<dbReference type="InterPro" id="IPR051468">
    <property type="entry name" value="Fungal_SecMetab_SDRs"/>
</dbReference>
<dbReference type="OrthoDB" id="9876299at2759"/>
<organism evidence="4">
    <name type="scientific">Kwoniella bestiolae CBS 10118</name>
    <dbReference type="NCBI Taxonomy" id="1296100"/>
    <lineage>
        <taxon>Eukaryota</taxon>
        <taxon>Fungi</taxon>
        <taxon>Dikarya</taxon>
        <taxon>Basidiomycota</taxon>
        <taxon>Agaricomycotina</taxon>
        <taxon>Tremellomycetes</taxon>
        <taxon>Tremellales</taxon>
        <taxon>Cryptococcaceae</taxon>
        <taxon>Kwoniella</taxon>
    </lineage>
</organism>
<accession>A0A1B9G5C0</accession>
<dbReference type="Pfam" id="PF00106">
    <property type="entry name" value="adh_short"/>
    <property type="match status" value="1"/>
</dbReference>
<dbReference type="PANTHER" id="PTHR43544">
    <property type="entry name" value="SHORT-CHAIN DEHYDROGENASE/REDUCTASE"/>
    <property type="match status" value="1"/>
</dbReference>
<evidence type="ECO:0008006" key="7">
    <source>
        <dbReference type="Google" id="ProtNLM"/>
    </source>
</evidence>
<dbReference type="PANTHER" id="PTHR43544:SF7">
    <property type="entry name" value="NADB-LER2"/>
    <property type="match status" value="1"/>
</dbReference>
<dbReference type="EMBL" id="CP144541">
    <property type="protein sequence ID" value="WVW78548.1"/>
    <property type="molecule type" value="Genomic_DNA"/>
</dbReference>
<protein>
    <recommendedName>
        <fullName evidence="7">Cytoplasmic protein</fullName>
    </recommendedName>
</protein>
<dbReference type="GO" id="GO:0016491">
    <property type="term" value="F:oxidoreductase activity"/>
    <property type="evidence" value="ECO:0007669"/>
    <property type="project" value="UniProtKB-KW"/>
</dbReference>
<dbReference type="GeneID" id="30208276"/>
<dbReference type="AlphaFoldDB" id="A0A1B9G5C0"/>
<keyword evidence="3" id="KW-0560">Oxidoreductase</keyword>
<dbReference type="PRINTS" id="PR00081">
    <property type="entry name" value="GDHRDH"/>
</dbReference>
<reference evidence="4" key="1">
    <citation type="submission" date="2013-07" db="EMBL/GenBank/DDBJ databases">
        <title>The Genome Sequence of Cryptococcus bestiolae CBS10118.</title>
        <authorList>
            <consortium name="The Broad Institute Genome Sequencing Platform"/>
            <person name="Cuomo C."/>
            <person name="Litvintseva A."/>
            <person name="Chen Y."/>
            <person name="Heitman J."/>
            <person name="Sun S."/>
            <person name="Springer D."/>
            <person name="Dromer F."/>
            <person name="Young S.K."/>
            <person name="Zeng Q."/>
            <person name="Gargeya S."/>
            <person name="Fitzgerald M."/>
            <person name="Abouelleil A."/>
            <person name="Alvarado L."/>
            <person name="Berlin A.M."/>
            <person name="Chapman S.B."/>
            <person name="Dewar J."/>
            <person name="Goldberg J."/>
            <person name="Griggs A."/>
            <person name="Gujja S."/>
            <person name="Hansen M."/>
            <person name="Howarth C."/>
            <person name="Imamovic A."/>
            <person name="Larimer J."/>
            <person name="McCowan C."/>
            <person name="Murphy C."/>
            <person name="Pearson M."/>
            <person name="Priest M."/>
            <person name="Roberts A."/>
            <person name="Saif S."/>
            <person name="Shea T."/>
            <person name="Sykes S."/>
            <person name="Wortman J."/>
            <person name="Nusbaum C."/>
            <person name="Birren B."/>
        </authorList>
    </citation>
    <scope>NUCLEOTIDE SEQUENCE [LARGE SCALE GENOMIC DNA]</scope>
    <source>
        <strain evidence="4">CBS 10118</strain>
    </source>
</reference>
<gene>
    <name evidence="4" type="ORF">I302_03877</name>
    <name evidence="5" type="ORF">I302_100504</name>
</gene>
<dbReference type="Proteomes" id="UP000092730">
    <property type="component" value="Chromosome 1"/>
</dbReference>
<dbReference type="KEGG" id="kbi:30208276"/>
<keyword evidence="2" id="KW-0521">NADP</keyword>
<dbReference type="EMBL" id="KI894020">
    <property type="protein sequence ID" value="OCF26198.1"/>
    <property type="molecule type" value="Genomic_DNA"/>
</dbReference>
<evidence type="ECO:0000313" key="4">
    <source>
        <dbReference type="EMBL" id="OCF26198.1"/>
    </source>
</evidence>
<proteinExistence type="inferred from homology"/>
<sequence>MSGEQPVVLITGANRGLGSGLTQEYSQKGWKVIAAVRDPSTMTSVEGVCVVKLDAGELDDAKDAVQEMKEKYGINHIDVVIANSAVGSHSESILDISPEEYTNHFKVNTRGVLLLYQATRDLLLRGKERKFVVISSILAQLSRPWHKVGMVTYGTSKVALNYLARGIHFEEPDLITFTLDPGHVDTRLGHKASEFLGYAPPRTVEETVRESYHIRQLA</sequence>
<dbReference type="VEuPathDB" id="FungiDB:I302_03877"/>
<dbReference type="GO" id="GO:0005737">
    <property type="term" value="C:cytoplasm"/>
    <property type="evidence" value="ECO:0007669"/>
    <property type="project" value="TreeGrafter"/>
</dbReference>
<reference evidence="5" key="2">
    <citation type="submission" date="2013-07" db="EMBL/GenBank/DDBJ databases">
        <authorList>
            <consortium name="The Broad Institute Genome Sequencing Platform"/>
            <person name="Cuomo C."/>
            <person name="Litvintseva A."/>
            <person name="Chen Y."/>
            <person name="Heitman J."/>
            <person name="Sun S."/>
            <person name="Springer D."/>
            <person name="Dromer F."/>
            <person name="Young S.K."/>
            <person name="Zeng Q."/>
            <person name="Gargeya S."/>
            <person name="Fitzgerald M."/>
            <person name="Abouelleil A."/>
            <person name="Alvarado L."/>
            <person name="Berlin A.M."/>
            <person name="Chapman S.B."/>
            <person name="Dewar J."/>
            <person name="Goldberg J."/>
            <person name="Griggs A."/>
            <person name="Gujja S."/>
            <person name="Hansen M."/>
            <person name="Howarth C."/>
            <person name="Imamovic A."/>
            <person name="Larimer J."/>
            <person name="McCowan C."/>
            <person name="Murphy C."/>
            <person name="Pearson M."/>
            <person name="Priest M."/>
            <person name="Roberts A."/>
            <person name="Saif S."/>
            <person name="Shea T."/>
            <person name="Sykes S."/>
            <person name="Wortman J."/>
            <person name="Nusbaum C."/>
            <person name="Birren B."/>
        </authorList>
    </citation>
    <scope>NUCLEOTIDE SEQUENCE</scope>
    <source>
        <strain evidence="5">CBS 10118</strain>
    </source>
</reference>
<keyword evidence="6" id="KW-1185">Reference proteome</keyword>
<evidence type="ECO:0000313" key="5">
    <source>
        <dbReference type="EMBL" id="WVW78548.1"/>
    </source>
</evidence>
<dbReference type="InterPro" id="IPR002347">
    <property type="entry name" value="SDR_fam"/>
</dbReference>
<comment type="similarity">
    <text evidence="1">Belongs to the short-chain dehydrogenases/reductases (SDR) family.</text>
</comment>
<dbReference type="Gene3D" id="3.40.50.720">
    <property type="entry name" value="NAD(P)-binding Rossmann-like Domain"/>
    <property type="match status" value="1"/>
</dbReference>